<sequence>MKPQSTKNPKQERIASRCGAQKQFHLGFSEEGTPMPISTSTHMVARHIRSAIEREDGDSTDNMHAALVHPRSDRFRSSMRRTSSKNILSKAIDEMLCDHPSDPVAMMVQRVVTQKAVPRKTPRRAHCQHEQSPKGQLTHSRRTSQGERIASSATQLSHQRVGVSCLDSLSDVAPAVTGTPRCDTGTRAGAWASSSTAPQSWPTVRAARRRRTGAPRGLRRGTRQAWARPRHSSSSSSPTTHAQMPGLQPTNVLGSRSLVKARPRARGAPAKHHHHTPLPWCGAVSFAAPHGWASHERDSQGVYDSASPVRAWSRARLTPSPCSRARCLLSPFAGCRSRSADRLDLAGASAFPEWAGASQTKRACLVGRMIASVLVPTFAGDANNATLYSCPGTSTNLALPPRLAAEETKCGREHFGVLNTAQRSQ</sequence>
<evidence type="ECO:0000313" key="1">
    <source>
        <dbReference type="EMBL" id="KAL3955810.1"/>
    </source>
</evidence>
<accession>A0ACC4DHI4</accession>
<dbReference type="EMBL" id="JBGNUJ010000010">
    <property type="protein sequence ID" value="KAL3955810.1"/>
    <property type="molecule type" value="Genomic_DNA"/>
</dbReference>
<protein>
    <submittedName>
        <fullName evidence="1">Uncharacterized protein</fullName>
    </submittedName>
</protein>
<gene>
    <name evidence="1" type="ORF">ACCO45_011373</name>
</gene>
<dbReference type="Proteomes" id="UP001638806">
    <property type="component" value="Unassembled WGS sequence"/>
</dbReference>
<name>A0ACC4DHI4_PURLI</name>
<evidence type="ECO:0000313" key="2">
    <source>
        <dbReference type="Proteomes" id="UP001638806"/>
    </source>
</evidence>
<proteinExistence type="predicted"/>
<reference evidence="1" key="1">
    <citation type="submission" date="2024-12" db="EMBL/GenBank/DDBJ databases">
        <title>Comparative genomics and development of molecular markers within Purpureocillium lilacinum and among Purpureocillium species.</title>
        <authorList>
            <person name="Yeh Z.-Y."/>
            <person name="Ni N.-T."/>
            <person name="Lo P.-H."/>
            <person name="Mushyakhwo K."/>
            <person name="Lin C.-F."/>
            <person name="Nai Y.-S."/>
        </authorList>
    </citation>
    <scope>NUCLEOTIDE SEQUENCE</scope>
    <source>
        <strain evidence="1">NCHU-NPUST-175</strain>
    </source>
</reference>
<comment type="caution">
    <text evidence="1">The sequence shown here is derived from an EMBL/GenBank/DDBJ whole genome shotgun (WGS) entry which is preliminary data.</text>
</comment>
<keyword evidence="2" id="KW-1185">Reference proteome</keyword>
<organism evidence="1 2">
    <name type="scientific">Purpureocillium lilacinum</name>
    <name type="common">Paecilomyces lilacinus</name>
    <dbReference type="NCBI Taxonomy" id="33203"/>
    <lineage>
        <taxon>Eukaryota</taxon>
        <taxon>Fungi</taxon>
        <taxon>Dikarya</taxon>
        <taxon>Ascomycota</taxon>
        <taxon>Pezizomycotina</taxon>
        <taxon>Sordariomycetes</taxon>
        <taxon>Hypocreomycetidae</taxon>
        <taxon>Hypocreales</taxon>
        <taxon>Ophiocordycipitaceae</taxon>
        <taxon>Purpureocillium</taxon>
    </lineage>
</organism>